<dbReference type="PROSITE" id="PS51157">
    <property type="entry name" value="ZF_UBR"/>
    <property type="match status" value="1"/>
</dbReference>
<dbReference type="FunFam" id="3.30.1390.10:FF:000010">
    <property type="entry name" value="E3 ubiquitin-protein ligase ubr-1"/>
    <property type="match status" value="1"/>
</dbReference>
<feature type="region of interest" description="Disordered" evidence="11">
    <location>
        <begin position="1371"/>
        <end position="1430"/>
    </location>
</feature>
<gene>
    <name evidence="13" type="ORF">niasHS_011896</name>
</gene>
<dbReference type="EC" id="2.3.2.27" evidence="10"/>
<dbReference type="PANTHER" id="PTHR21497">
    <property type="entry name" value="UBIQUITIN LIGASE E3 ALPHA-RELATED"/>
    <property type="match status" value="1"/>
</dbReference>
<feature type="domain" description="UBR-type" evidence="12">
    <location>
        <begin position="99"/>
        <end position="170"/>
    </location>
</feature>
<dbReference type="InterPro" id="IPR055194">
    <property type="entry name" value="UBR1-like_WH"/>
</dbReference>
<keyword evidence="4 10" id="KW-0479">Metal-binding</keyword>
<evidence type="ECO:0000313" key="13">
    <source>
        <dbReference type="EMBL" id="KAL3081927.1"/>
    </source>
</evidence>
<dbReference type="InterPro" id="IPR003126">
    <property type="entry name" value="Znf_UBR"/>
</dbReference>
<feature type="compositionally biased region" description="Low complexity" evidence="11">
    <location>
        <begin position="1413"/>
        <end position="1430"/>
    </location>
</feature>
<comment type="pathway">
    <text evidence="2 10">Protein modification; protein ubiquitination.</text>
</comment>
<evidence type="ECO:0000256" key="11">
    <source>
        <dbReference type="SAM" id="MobiDB-lite"/>
    </source>
</evidence>
<evidence type="ECO:0000256" key="9">
    <source>
        <dbReference type="PROSITE-ProRule" id="PRU00508"/>
    </source>
</evidence>
<dbReference type="EMBL" id="JBICCN010000259">
    <property type="protein sequence ID" value="KAL3081927.1"/>
    <property type="molecule type" value="Genomic_DNA"/>
</dbReference>
<keyword evidence="6 10" id="KW-0833">Ubl conjugation pathway</keyword>
<dbReference type="Gene3D" id="3.30.1390.10">
    <property type="match status" value="1"/>
</dbReference>
<feature type="region of interest" description="Disordered" evidence="11">
    <location>
        <begin position="1120"/>
        <end position="1156"/>
    </location>
</feature>
<evidence type="ECO:0000256" key="6">
    <source>
        <dbReference type="ARBA" id="ARBA00022786"/>
    </source>
</evidence>
<dbReference type="Pfam" id="PF18995">
    <property type="entry name" value="PRT6_C"/>
    <property type="match status" value="1"/>
</dbReference>
<dbReference type="Pfam" id="PF02617">
    <property type="entry name" value="ClpS"/>
    <property type="match status" value="1"/>
</dbReference>
<comment type="function">
    <text evidence="10">Ubiquitin ligase protein which is a component of the N-end rule pathway. Recognizes and binds to proteins bearing specific N-terminal residues that are destabilizing according to the N-end rule, leading to their ubiquitination and subsequent degradation.</text>
</comment>
<dbReference type="InterPro" id="IPR044046">
    <property type="entry name" value="E3_ligase_UBR-like_C"/>
</dbReference>
<dbReference type="SMART" id="SM00396">
    <property type="entry name" value="ZnF_UBR1"/>
    <property type="match status" value="1"/>
</dbReference>
<sequence>MIDELQRLTREACWSDASELLYKHWISASHSVFPTHLPKPWEAVVDEAKIESNVLYPLAAMFCADSPSLATTEDGHPDTTLRRLRESVDIDESKTRAGQICGKIFKNGEPNYTCKQCATDSTCVLCYDCFVNSEHGNHKYKMHTSMGGGYCDCGDKEAWSSHYACRIHSPRESSPPEEGVEDEIDRAGLPPRIAIRLHRLSLIALKFAVNLLCWDPPDQFPSTIDENHITDDHDVFQTVLYNDETHTYDGVIRALTLAIHHCSEANAMRLATIVDREGRSIVASGAREHCESIKNDIEKRSKKDSNQRTQKSGPLLVKVFRATLTSLQLLAIRLLRWLTSRAQEFPPFAAILSESLLFGCPDCDCVPPLGRARLGQLERLCDCTHPSHVVYLMIFDRRLWKSARTAFHQLLMSTVLMNLDHKNAFGRLFVRNYNLILDDFIDDDHEHSVSVTSMTVQVFTVPTVARRLISEENALHICIEHLRGFCHQRYMNVSPHNEHIKHLNFATDTYPAVLRRALYSLNDIGYLLTQVPKDGSEWNDALRDGFIQGGHTLLRFLSSMQSMDEVKRQSTEHQLLESEWETAFNIFLRLQEPLSLLLAWARTDRRVQLDLYLRALRQILKQCDSSSEFKAQRNRVEVNGHHAFCIPFEVSRAAVSVHQPLWRFLAGLMCASKDILHMYSVDEASKLDRTTVVENANQLIEQVMAGNQRINISGIRTVLMEMPLRVIVLNAQVSAAQLWRRNGFSLLNQVHNYASCLCRTEMFDRDILMLQVIGATMEPNKFLIRLMDRFGLAKWAAIGFEDLSTQPGAIEGTTQEESGKIFSVLAEEFYHLLIILLGERYSIGVNEEATPQTALEREIVHILSTGPKPFSQIEKHMPNDPAIQRLPLDTAVRSVSDFKRPVSAARGQFHLKDSLRTQYNAFFWHYSKQQLSLAEQQQQKERVALSRELKACPPPIPPPFAPFFAPLLRIVESDLFIKLLRVVFERVAKRSRFVSEGLFYRALFLTGMALNEQKLAHQRNETFNFLRLAKTEGIFNFLMSLKDKPAAEAHGNLLWWIMKLYNEVSALYATSDQTVVGEEPAPAQAGAAAEDAANKSAKRAALAAQKRQLALDRMKKLQSSFKSQHPDLAESSSTASGGSGTPKTGQQQQPVDMASGGALDECEPAVLAPDSPGFPVCCGPTKSRVELRPLPSVMCILCQEDECISFDGNEMVCSAFVQNSTLFARQCVPMVASQLPHGQFASALGDEILNIFAPIGLPQELHVSTCSHLMHFSCYKQFIDANNTRERLRRPHVLNSRMLNVEANEYLCPLCKRMSNCALPVFPPPAHSLGDVWGFSMDSGNDERATVDTFDDWLANLRTLVAQPFIIQPNQISLDKQPQQSTGKGHSRKRSYSERALTELTKNAAASGSACTEQLQQQQGGEGASSSSVSSLPSALETVPLIELMAGEQQQEQQSSRMSITEAIVGQIRAAESTMLAGGGAAVMQQLLHIFGSKKAPPKDINKTNIPPGIRHWEILKPLLNAFERTTNSNELPNLSGASTSAQSLSKESSSSFARIVELLHVLRSCSFVVRSLAAVLEAEKKPLFGAFNTRQRDCLTAFVRLAMIMPFNCQPTALRVLVHRLLSPLLTPPASTKEDTAAAAAAAAAAVSLTIGIAKSKPTALPSPPPPAHQQPPKSPLLVQLEQALSTEVGIMQIDMLTLAVELVLCIGWTWVFGNRVLHGISEAETVWKVADGSVDELYVIRLTLLAHIFQIVELHEPEYEVLSSSPAPRRPSAATTARSSSGQKQQQQPNASDFVDTMEALRRLFPHYHLWKWSHQSEHALYERIHQAVISFLRPLAILYSAITLVPPPESLKDPSLDSFVPLCRFLGLPSTLPELLAGVQVEDLFQMWSMHLPQQRFKQCQGDQLIGLQLPLRMNVLIDLPDDYSQLIKMTVNFRCPEVKELTNTVPTLCLNCGQMLCSQGYCCQKVVNGRNVGACTAHLSKCRGSSGVFLRIRECQIVCLLVTNGGELTRGCFKAAPYVDEFGETDPGFRRGNPMHLNRELYWRIQRLWLHQEIAEEIINQYELNYRNIAFEWNNF</sequence>
<dbReference type="GO" id="GO:0061630">
    <property type="term" value="F:ubiquitin protein ligase activity"/>
    <property type="evidence" value="ECO:0007669"/>
    <property type="project" value="UniProtKB-UniRule"/>
</dbReference>
<dbReference type="GO" id="GO:0016567">
    <property type="term" value="P:protein ubiquitination"/>
    <property type="evidence" value="ECO:0007669"/>
    <property type="project" value="UniProtKB-UniRule"/>
</dbReference>
<evidence type="ECO:0000256" key="8">
    <source>
        <dbReference type="ARBA" id="ARBA00046341"/>
    </source>
</evidence>
<dbReference type="Gene3D" id="2.10.110.30">
    <property type="match status" value="1"/>
</dbReference>
<accession>A0ABD2IRZ6</accession>
<evidence type="ECO:0000256" key="4">
    <source>
        <dbReference type="ARBA" id="ARBA00022723"/>
    </source>
</evidence>
<dbReference type="FunFam" id="2.10.110.30:FF:000001">
    <property type="entry name" value="E3 ubiquitin-protein ligase UBR2 isoform 1"/>
    <property type="match status" value="1"/>
</dbReference>
<evidence type="ECO:0000256" key="7">
    <source>
        <dbReference type="ARBA" id="ARBA00022833"/>
    </source>
</evidence>
<keyword evidence="5 10" id="KW-0863">Zinc-finger</keyword>
<feature type="compositionally biased region" description="Polar residues" evidence="11">
    <location>
        <begin position="1371"/>
        <end position="1384"/>
    </location>
</feature>
<feature type="compositionally biased region" description="Low complexity" evidence="11">
    <location>
        <begin position="1131"/>
        <end position="1145"/>
    </location>
</feature>
<proteinExistence type="inferred from homology"/>
<dbReference type="PANTHER" id="PTHR21497:SF24">
    <property type="entry name" value="E3 UBIQUITIN-PROTEIN LIGASE UBR1"/>
    <property type="match status" value="1"/>
</dbReference>
<dbReference type="GO" id="GO:0008270">
    <property type="term" value="F:zinc ion binding"/>
    <property type="evidence" value="ECO:0007669"/>
    <property type="project" value="UniProtKB-UniRule"/>
</dbReference>
<dbReference type="SUPFAM" id="SSF54736">
    <property type="entry name" value="ClpS-like"/>
    <property type="match status" value="1"/>
</dbReference>
<keyword evidence="7 10" id="KW-0862">Zinc</keyword>
<evidence type="ECO:0000256" key="5">
    <source>
        <dbReference type="ARBA" id="ARBA00022771"/>
    </source>
</evidence>
<evidence type="ECO:0000256" key="1">
    <source>
        <dbReference type="ARBA" id="ARBA00000900"/>
    </source>
</evidence>
<dbReference type="CDD" id="cd19672">
    <property type="entry name" value="UBR-box_UBR1_like"/>
    <property type="match status" value="1"/>
</dbReference>
<reference evidence="13 14" key="1">
    <citation type="submission" date="2024-10" db="EMBL/GenBank/DDBJ databases">
        <authorList>
            <person name="Kim D."/>
        </authorList>
    </citation>
    <scope>NUCLEOTIDE SEQUENCE [LARGE SCALE GENOMIC DNA]</scope>
    <source>
        <strain evidence="13">Taebaek</strain>
    </source>
</reference>
<evidence type="ECO:0000259" key="12">
    <source>
        <dbReference type="PROSITE" id="PS51157"/>
    </source>
</evidence>
<dbReference type="InterPro" id="IPR003769">
    <property type="entry name" value="ClpS_core"/>
</dbReference>
<keyword evidence="14" id="KW-1185">Reference proteome</keyword>
<feature type="compositionally biased region" description="Low complexity" evidence="11">
    <location>
        <begin position="1765"/>
        <end position="1783"/>
    </location>
</feature>
<dbReference type="InterPro" id="IPR014719">
    <property type="entry name" value="Ribosomal_bL12_C/ClpS-like"/>
</dbReference>
<comment type="similarity">
    <text evidence="8 10">Belongs to the E3 ubiquitin-protein ligase UBR1-like family.</text>
</comment>
<evidence type="ECO:0000313" key="14">
    <source>
        <dbReference type="Proteomes" id="UP001620645"/>
    </source>
</evidence>
<keyword evidence="3 10" id="KW-0808">Transferase</keyword>
<feature type="compositionally biased region" description="Polar residues" evidence="11">
    <location>
        <begin position="1784"/>
        <end position="1793"/>
    </location>
</feature>
<comment type="catalytic activity">
    <reaction evidence="1 10">
        <text>S-ubiquitinyl-[E2 ubiquitin-conjugating enzyme]-L-cysteine + [acceptor protein]-L-lysine = [E2 ubiquitin-conjugating enzyme]-L-cysteine + N(6)-ubiquitinyl-[acceptor protein]-L-lysine.</text>
        <dbReference type="EC" id="2.3.2.27"/>
    </reaction>
</comment>
<dbReference type="Pfam" id="PF02207">
    <property type="entry name" value="zf-UBR"/>
    <property type="match status" value="1"/>
</dbReference>
<dbReference type="Proteomes" id="UP001620645">
    <property type="component" value="Unassembled WGS sequence"/>
</dbReference>
<evidence type="ECO:0000256" key="3">
    <source>
        <dbReference type="ARBA" id="ARBA00022679"/>
    </source>
</evidence>
<feature type="region of interest" description="Disordered" evidence="11">
    <location>
        <begin position="1764"/>
        <end position="1794"/>
    </location>
</feature>
<dbReference type="GO" id="GO:0071596">
    <property type="term" value="P:ubiquitin-dependent protein catabolic process via the N-end rule pathway"/>
    <property type="evidence" value="ECO:0007669"/>
    <property type="project" value="UniProtKB-UniRule"/>
</dbReference>
<feature type="zinc finger region" description="UBR-type" evidence="9">
    <location>
        <begin position="99"/>
        <end position="170"/>
    </location>
</feature>
<protein>
    <recommendedName>
        <fullName evidence="10">E3 ubiquitin-protein ligase</fullName>
        <ecNumber evidence="10">2.3.2.27</ecNumber>
    </recommendedName>
</protein>
<dbReference type="Pfam" id="PF22960">
    <property type="entry name" value="WHD_UBR1"/>
    <property type="match status" value="1"/>
</dbReference>
<dbReference type="InterPro" id="IPR039164">
    <property type="entry name" value="UBR1-like"/>
</dbReference>
<evidence type="ECO:0000256" key="10">
    <source>
        <dbReference type="RuleBase" id="RU366018"/>
    </source>
</evidence>
<comment type="caution">
    <text evidence="13">The sequence shown here is derived from an EMBL/GenBank/DDBJ whole genome shotgun (WGS) entry which is preliminary data.</text>
</comment>
<name>A0ABD2IRZ6_HETSC</name>
<evidence type="ECO:0000256" key="2">
    <source>
        <dbReference type="ARBA" id="ARBA00004906"/>
    </source>
</evidence>
<organism evidence="13 14">
    <name type="scientific">Heterodera schachtii</name>
    <name type="common">Sugarbeet cyst nematode worm</name>
    <name type="synonym">Tylenchus schachtii</name>
    <dbReference type="NCBI Taxonomy" id="97005"/>
    <lineage>
        <taxon>Eukaryota</taxon>
        <taxon>Metazoa</taxon>
        <taxon>Ecdysozoa</taxon>
        <taxon>Nematoda</taxon>
        <taxon>Chromadorea</taxon>
        <taxon>Rhabditida</taxon>
        <taxon>Tylenchina</taxon>
        <taxon>Tylenchomorpha</taxon>
        <taxon>Tylenchoidea</taxon>
        <taxon>Heteroderidae</taxon>
        <taxon>Heteroderinae</taxon>
        <taxon>Heterodera</taxon>
    </lineage>
</organism>
<feature type="compositionally biased region" description="Polar residues" evidence="11">
    <location>
        <begin position="1400"/>
        <end position="1412"/>
    </location>
</feature>